<dbReference type="AlphaFoldDB" id="A0A4V3JY81"/>
<comment type="caution">
    <text evidence="1">The sequence shown here is derived from an EMBL/GenBank/DDBJ whole genome shotgun (WGS) entry which is preliminary data.</text>
</comment>
<reference evidence="1" key="1">
    <citation type="journal article" date="2019" name="PLoS Negl. Trop. Dis.">
        <title>Revisiting the worldwide diversity of Leptospira species in the environment.</title>
        <authorList>
            <person name="Vincent A.T."/>
            <person name="Schiettekatte O."/>
            <person name="Bourhy P."/>
            <person name="Veyrier F.J."/>
            <person name="Picardeau M."/>
        </authorList>
    </citation>
    <scope>NUCLEOTIDE SEQUENCE [LARGE SCALE GENOMIC DNA]</scope>
    <source>
        <strain evidence="1">201300427</strain>
    </source>
</reference>
<name>A0A4V3JY81_9LEPT</name>
<dbReference type="NCBIfam" id="NF047597">
    <property type="entry name" value="LIMLP_12425_fam"/>
    <property type="match status" value="1"/>
</dbReference>
<gene>
    <name evidence="1" type="ORF">EHS15_05715</name>
</gene>
<protein>
    <submittedName>
        <fullName evidence="1">Uncharacterized protein</fullName>
    </submittedName>
</protein>
<keyword evidence="2" id="KW-1185">Reference proteome</keyword>
<organism evidence="1 2">
    <name type="scientific">Leptospira idonii</name>
    <dbReference type="NCBI Taxonomy" id="1193500"/>
    <lineage>
        <taxon>Bacteria</taxon>
        <taxon>Pseudomonadati</taxon>
        <taxon>Spirochaetota</taxon>
        <taxon>Spirochaetia</taxon>
        <taxon>Leptospirales</taxon>
        <taxon>Leptospiraceae</taxon>
        <taxon>Leptospira</taxon>
    </lineage>
</organism>
<proteinExistence type="predicted"/>
<dbReference type="EMBL" id="RQHW01000016">
    <property type="protein sequence ID" value="TGN20186.1"/>
    <property type="molecule type" value="Genomic_DNA"/>
</dbReference>
<accession>A0A4V3JY81</accession>
<evidence type="ECO:0000313" key="2">
    <source>
        <dbReference type="Proteomes" id="UP000298058"/>
    </source>
</evidence>
<sequence>MNIRNWLRAQYPHLFPDEKESVVLESRLCNLFSEVRKKEDTIMPRMSNDFDTRLANLLQNEKLEPLSSPSYSALRNILENKRFQYSFSAAMLVSLVFVMVSRYSPGESNSLDSAGVVLDNTSYLNEPTSIDFSNRDQTKVLVDRLKNEPASIHGLKELEAYYSQTGRGNVAEEIHYLIEAAER</sequence>
<dbReference type="RefSeq" id="WP_135759582.1">
    <property type="nucleotide sequence ID" value="NZ_RQHW01000016.1"/>
</dbReference>
<dbReference type="Proteomes" id="UP000298058">
    <property type="component" value="Unassembled WGS sequence"/>
</dbReference>
<dbReference type="OrthoDB" id="325493at2"/>
<evidence type="ECO:0000313" key="1">
    <source>
        <dbReference type="EMBL" id="TGN20186.1"/>
    </source>
</evidence>